<reference evidence="3" key="1">
    <citation type="submission" date="2014-09" db="EMBL/GenBank/DDBJ databases">
        <authorList>
            <person name="Magalhaes I.L.F."/>
            <person name="Oliveira U."/>
            <person name="Santos F.R."/>
            <person name="Vidigal T.H.D.A."/>
            <person name="Brescovit A.D."/>
            <person name="Santos A.J."/>
        </authorList>
    </citation>
    <scope>NUCLEOTIDE SEQUENCE</scope>
    <source>
        <tissue evidence="3">Shoot tissue taken approximately 20 cm above the soil surface</tissue>
    </source>
</reference>
<dbReference type="AlphaFoldDB" id="A0A0A9FTX2"/>
<feature type="region of interest" description="Disordered" evidence="2">
    <location>
        <begin position="57"/>
        <end position="147"/>
    </location>
</feature>
<name>A0A0A9FTX2_ARUDO</name>
<proteinExistence type="predicted"/>
<feature type="compositionally biased region" description="Low complexity" evidence="2">
    <location>
        <begin position="89"/>
        <end position="100"/>
    </location>
</feature>
<feature type="coiled-coil region" evidence="1">
    <location>
        <begin position="6"/>
        <end position="33"/>
    </location>
</feature>
<evidence type="ECO:0000313" key="3">
    <source>
        <dbReference type="EMBL" id="JAE14669.1"/>
    </source>
</evidence>
<protein>
    <submittedName>
        <fullName evidence="3">Uncharacterized protein</fullName>
    </submittedName>
</protein>
<feature type="compositionally biased region" description="Polar residues" evidence="2">
    <location>
        <begin position="136"/>
        <end position="147"/>
    </location>
</feature>
<evidence type="ECO:0000256" key="2">
    <source>
        <dbReference type="SAM" id="MobiDB-lite"/>
    </source>
</evidence>
<sequence>MTVTTRTKAEKEAAQLRSELQVVQAELAVVKDLKTDVDELKGLLKSFLLDADKRKAEEISTTEQGVPANPPLPHTTDASSSVVVIELVDTPPSSDIIPPHTTIPPHPPKLSPLPPKPIPHHAPQPLPHSPQQSLPNYNYSYSEYQQG</sequence>
<keyword evidence="1" id="KW-0175">Coiled coil</keyword>
<dbReference type="EMBL" id="GBRH01183227">
    <property type="protein sequence ID" value="JAE14669.1"/>
    <property type="molecule type" value="Transcribed_RNA"/>
</dbReference>
<feature type="compositionally biased region" description="Pro residues" evidence="2">
    <location>
        <begin position="101"/>
        <end position="128"/>
    </location>
</feature>
<evidence type="ECO:0000256" key="1">
    <source>
        <dbReference type="SAM" id="Coils"/>
    </source>
</evidence>
<accession>A0A0A9FTX2</accession>
<organism evidence="3">
    <name type="scientific">Arundo donax</name>
    <name type="common">Giant reed</name>
    <name type="synonym">Donax arundinaceus</name>
    <dbReference type="NCBI Taxonomy" id="35708"/>
    <lineage>
        <taxon>Eukaryota</taxon>
        <taxon>Viridiplantae</taxon>
        <taxon>Streptophyta</taxon>
        <taxon>Embryophyta</taxon>
        <taxon>Tracheophyta</taxon>
        <taxon>Spermatophyta</taxon>
        <taxon>Magnoliopsida</taxon>
        <taxon>Liliopsida</taxon>
        <taxon>Poales</taxon>
        <taxon>Poaceae</taxon>
        <taxon>PACMAD clade</taxon>
        <taxon>Arundinoideae</taxon>
        <taxon>Arundineae</taxon>
        <taxon>Arundo</taxon>
    </lineage>
</organism>
<reference evidence="3" key="2">
    <citation type="journal article" date="2015" name="Data Brief">
        <title>Shoot transcriptome of the giant reed, Arundo donax.</title>
        <authorList>
            <person name="Barrero R.A."/>
            <person name="Guerrero F.D."/>
            <person name="Moolhuijzen P."/>
            <person name="Goolsby J.A."/>
            <person name="Tidwell J."/>
            <person name="Bellgard S.E."/>
            <person name="Bellgard M.I."/>
        </authorList>
    </citation>
    <scope>NUCLEOTIDE SEQUENCE</scope>
    <source>
        <tissue evidence="3">Shoot tissue taken approximately 20 cm above the soil surface</tissue>
    </source>
</reference>